<evidence type="ECO:0000313" key="8">
    <source>
        <dbReference type="EMBL" id="AEO69775.1"/>
    </source>
</evidence>
<gene>
    <name evidence="8" type="ORF">THITE_2014519</name>
</gene>
<keyword evidence="2 6" id="KW-0812">Transmembrane</keyword>
<dbReference type="PANTHER" id="PTHR33048:SF155">
    <property type="entry name" value="INTEGRAL MEMBRANE PROTEIN"/>
    <property type="match status" value="1"/>
</dbReference>
<feature type="transmembrane region" description="Helical" evidence="6">
    <location>
        <begin position="12"/>
        <end position="33"/>
    </location>
</feature>
<proteinExistence type="inferred from homology"/>
<keyword evidence="9" id="KW-1185">Reference proteome</keyword>
<accession>G2RAU4</accession>
<keyword evidence="4 6" id="KW-0472">Membrane</keyword>
<feature type="transmembrane region" description="Helical" evidence="6">
    <location>
        <begin position="45"/>
        <end position="66"/>
    </location>
</feature>
<dbReference type="RefSeq" id="XP_003656111.1">
    <property type="nucleotide sequence ID" value="XM_003656063.1"/>
</dbReference>
<evidence type="ECO:0000256" key="1">
    <source>
        <dbReference type="ARBA" id="ARBA00004141"/>
    </source>
</evidence>
<feature type="domain" description="Rhodopsin" evidence="7">
    <location>
        <begin position="29"/>
        <end position="270"/>
    </location>
</feature>
<feature type="non-terminal residue" evidence="8">
    <location>
        <position position="277"/>
    </location>
</feature>
<dbReference type="OrthoDB" id="5429740at2759"/>
<feature type="transmembrane region" description="Helical" evidence="6">
    <location>
        <begin position="245"/>
        <end position="268"/>
    </location>
</feature>
<dbReference type="PANTHER" id="PTHR33048">
    <property type="entry name" value="PTH11-LIKE INTEGRAL MEMBRANE PROTEIN (AFU_ORTHOLOGUE AFUA_5G11245)"/>
    <property type="match status" value="1"/>
</dbReference>
<evidence type="ECO:0000259" key="7">
    <source>
        <dbReference type="Pfam" id="PF20684"/>
    </source>
</evidence>
<dbReference type="Pfam" id="PF20684">
    <property type="entry name" value="Fung_rhodopsin"/>
    <property type="match status" value="1"/>
</dbReference>
<feature type="non-terminal residue" evidence="8">
    <location>
        <position position="1"/>
    </location>
</feature>
<dbReference type="InterPro" id="IPR052337">
    <property type="entry name" value="SAT4-like"/>
</dbReference>
<feature type="transmembrane region" description="Helical" evidence="6">
    <location>
        <begin position="205"/>
        <end position="225"/>
    </location>
</feature>
<dbReference type="KEGG" id="ttt:THITE_2014519"/>
<evidence type="ECO:0000256" key="5">
    <source>
        <dbReference type="ARBA" id="ARBA00038359"/>
    </source>
</evidence>
<feature type="transmembrane region" description="Helical" evidence="6">
    <location>
        <begin position="123"/>
        <end position="146"/>
    </location>
</feature>
<evidence type="ECO:0000256" key="4">
    <source>
        <dbReference type="ARBA" id="ARBA00023136"/>
    </source>
</evidence>
<evidence type="ECO:0000313" key="9">
    <source>
        <dbReference type="Proteomes" id="UP000008181"/>
    </source>
</evidence>
<dbReference type="GeneID" id="11520289"/>
<dbReference type="eggNOG" id="ENOG502SHVM">
    <property type="taxonomic scope" value="Eukaryota"/>
</dbReference>
<dbReference type="GO" id="GO:0016020">
    <property type="term" value="C:membrane"/>
    <property type="evidence" value="ECO:0007669"/>
    <property type="project" value="UniProtKB-SubCell"/>
</dbReference>
<dbReference type="HOGENOM" id="CLU_028200_3_7_1"/>
<protein>
    <recommendedName>
        <fullName evidence="7">Rhodopsin domain-containing protein</fullName>
    </recommendedName>
</protein>
<evidence type="ECO:0000256" key="6">
    <source>
        <dbReference type="SAM" id="Phobius"/>
    </source>
</evidence>
<reference evidence="8 9" key="1">
    <citation type="journal article" date="2011" name="Nat. Biotechnol.">
        <title>Comparative genomic analysis of the thermophilic biomass-degrading fungi Myceliophthora thermophila and Thielavia terrestris.</title>
        <authorList>
            <person name="Berka R.M."/>
            <person name="Grigoriev I.V."/>
            <person name="Otillar R."/>
            <person name="Salamov A."/>
            <person name="Grimwood J."/>
            <person name="Reid I."/>
            <person name="Ishmael N."/>
            <person name="John T."/>
            <person name="Darmond C."/>
            <person name="Moisan M.-C."/>
            <person name="Henrissat B."/>
            <person name="Coutinho P.M."/>
            <person name="Lombard V."/>
            <person name="Natvig D.O."/>
            <person name="Lindquist E."/>
            <person name="Schmutz J."/>
            <person name="Lucas S."/>
            <person name="Harris P."/>
            <person name="Powlowski J."/>
            <person name="Bellemare A."/>
            <person name="Taylor D."/>
            <person name="Butler G."/>
            <person name="de Vries R.P."/>
            <person name="Allijn I.E."/>
            <person name="van den Brink J."/>
            <person name="Ushinsky S."/>
            <person name="Storms R."/>
            <person name="Powell A.J."/>
            <person name="Paulsen I.T."/>
            <person name="Elbourne L.D.H."/>
            <person name="Baker S.E."/>
            <person name="Magnuson J."/>
            <person name="LaBoissiere S."/>
            <person name="Clutterbuck A.J."/>
            <person name="Martinez D."/>
            <person name="Wogulis M."/>
            <person name="de Leon A.L."/>
            <person name="Rey M.W."/>
            <person name="Tsang A."/>
        </authorList>
    </citation>
    <scope>NUCLEOTIDE SEQUENCE [LARGE SCALE GENOMIC DNA]</scope>
    <source>
        <strain evidence="9">ATCC 38088 / NRRL 8126</strain>
    </source>
</reference>
<dbReference type="Proteomes" id="UP000008181">
    <property type="component" value="Chromosome 4"/>
</dbReference>
<dbReference type="EMBL" id="CP003012">
    <property type="protein sequence ID" value="AEO69775.1"/>
    <property type="molecule type" value="Genomic_DNA"/>
</dbReference>
<comment type="similarity">
    <text evidence="5">Belongs to the SAT4 family.</text>
</comment>
<dbReference type="AlphaFoldDB" id="G2RAU4"/>
<dbReference type="InterPro" id="IPR049326">
    <property type="entry name" value="Rhodopsin_dom_fungi"/>
</dbReference>
<organism evidence="8 9">
    <name type="scientific">Thermothielavioides terrestris (strain ATCC 38088 / NRRL 8126)</name>
    <name type="common">Thielavia terrestris</name>
    <dbReference type="NCBI Taxonomy" id="578455"/>
    <lineage>
        <taxon>Eukaryota</taxon>
        <taxon>Fungi</taxon>
        <taxon>Dikarya</taxon>
        <taxon>Ascomycota</taxon>
        <taxon>Pezizomycotina</taxon>
        <taxon>Sordariomycetes</taxon>
        <taxon>Sordariomycetidae</taxon>
        <taxon>Sordariales</taxon>
        <taxon>Chaetomiaceae</taxon>
        <taxon>Thermothielavioides</taxon>
        <taxon>Thermothielavioides terrestris</taxon>
    </lineage>
</organism>
<comment type="subcellular location">
    <subcellularLocation>
        <location evidence="1">Membrane</location>
        <topology evidence="1">Multi-pass membrane protein</topology>
    </subcellularLocation>
</comment>
<feature type="transmembrane region" description="Helical" evidence="6">
    <location>
        <begin position="166"/>
        <end position="185"/>
    </location>
</feature>
<name>G2RAU4_THETT</name>
<feature type="transmembrane region" description="Helical" evidence="6">
    <location>
        <begin position="86"/>
        <end position="111"/>
    </location>
</feature>
<evidence type="ECO:0000256" key="2">
    <source>
        <dbReference type="ARBA" id="ARBA00022692"/>
    </source>
</evidence>
<keyword evidence="3 6" id="KW-1133">Transmembrane helix</keyword>
<sequence>PGWARENNGPRVLGVTVTMTTLGFLFVLARIYCRFISVRKLAVDDYIVVLTTLMSIVSVVFVGVAVSYGAGRHIATIPPNDAHKAIFYTMVASPPSILAFTVPKIAVLILLVKVLCPSRRHRVFMWTIAVLVSLMSIGTMVMIWVQCQPVAVQWGEAKGTCWNPEVVFIFGLVHGVLSALFDFYLAMYPSIVLSSLHRVNWKKKLALSSALGFGYCASGVAAYKAHTLSHLLSLKDFTFAIDDVVLWTNIEGNLVLIGACIPCLYPLVKKLFGVTAL</sequence>
<evidence type="ECO:0000256" key="3">
    <source>
        <dbReference type="ARBA" id="ARBA00022989"/>
    </source>
</evidence>